<evidence type="ECO:0000256" key="2">
    <source>
        <dbReference type="SAM" id="Phobius"/>
    </source>
</evidence>
<feature type="region of interest" description="Disordered" evidence="1">
    <location>
        <begin position="103"/>
        <end position="123"/>
    </location>
</feature>
<gene>
    <name evidence="3" type="ORF">CMEL01_10265</name>
</gene>
<evidence type="ECO:0000313" key="4">
    <source>
        <dbReference type="Proteomes" id="UP001239795"/>
    </source>
</evidence>
<protein>
    <submittedName>
        <fullName evidence="3">Uncharacterized protein</fullName>
    </submittedName>
</protein>
<keyword evidence="2" id="KW-1133">Transmembrane helix</keyword>
<name>A0AAI9TUN3_9PEZI</name>
<keyword evidence="2" id="KW-0812">Transmembrane</keyword>
<dbReference type="AlphaFoldDB" id="A0AAI9TUN3"/>
<organism evidence="3 4">
    <name type="scientific">Colletotrichum melonis</name>
    <dbReference type="NCBI Taxonomy" id="1209925"/>
    <lineage>
        <taxon>Eukaryota</taxon>
        <taxon>Fungi</taxon>
        <taxon>Dikarya</taxon>
        <taxon>Ascomycota</taxon>
        <taxon>Pezizomycotina</taxon>
        <taxon>Sordariomycetes</taxon>
        <taxon>Hypocreomycetidae</taxon>
        <taxon>Glomerellales</taxon>
        <taxon>Glomerellaceae</taxon>
        <taxon>Colletotrichum</taxon>
        <taxon>Colletotrichum acutatum species complex</taxon>
    </lineage>
</organism>
<reference evidence="3 4" key="1">
    <citation type="submission" date="2016-10" db="EMBL/GenBank/DDBJ databases">
        <title>The genome sequence of Colletotrichum fioriniae PJ7.</title>
        <authorList>
            <person name="Baroncelli R."/>
        </authorList>
    </citation>
    <scope>NUCLEOTIDE SEQUENCE [LARGE SCALE GENOMIC DNA]</scope>
    <source>
        <strain evidence="3">Col 31</strain>
    </source>
</reference>
<accession>A0AAI9TUN3</accession>
<sequence length="154" mass="17775">MASRNGTKSVIIFACINRSRHMGAVDGEEATAAFSSRFVFVRSRRRRELICVLNFFCVFLSVWESSYRWFSGYLHSGIWRRQGLPHRIARDQSLGECDWALDGRSERGDQNEPSRNTSPHSLRAAPVIRRGSSDMFSSRKSAWKRHGTCYYNFT</sequence>
<keyword evidence="4" id="KW-1185">Reference proteome</keyword>
<evidence type="ECO:0000256" key="1">
    <source>
        <dbReference type="SAM" id="MobiDB-lite"/>
    </source>
</evidence>
<feature type="compositionally biased region" description="Basic and acidic residues" evidence="1">
    <location>
        <begin position="103"/>
        <end position="112"/>
    </location>
</feature>
<feature type="transmembrane region" description="Helical" evidence="2">
    <location>
        <begin position="49"/>
        <end position="70"/>
    </location>
</feature>
<evidence type="ECO:0000313" key="3">
    <source>
        <dbReference type="EMBL" id="KAK1446022.1"/>
    </source>
</evidence>
<dbReference type="Proteomes" id="UP001239795">
    <property type="component" value="Unassembled WGS sequence"/>
</dbReference>
<proteinExistence type="predicted"/>
<comment type="caution">
    <text evidence="3">The sequence shown here is derived from an EMBL/GenBank/DDBJ whole genome shotgun (WGS) entry which is preliminary data.</text>
</comment>
<keyword evidence="2" id="KW-0472">Membrane</keyword>
<dbReference type="EMBL" id="MLGG01000090">
    <property type="protein sequence ID" value="KAK1446022.1"/>
    <property type="molecule type" value="Genomic_DNA"/>
</dbReference>